<evidence type="ECO:0008006" key="5">
    <source>
        <dbReference type="Google" id="ProtNLM"/>
    </source>
</evidence>
<dbReference type="AlphaFoldDB" id="A0ABD8A5T2"/>
<evidence type="ECO:0000313" key="4">
    <source>
        <dbReference type="Proteomes" id="UP001626603"/>
    </source>
</evidence>
<keyword evidence="2" id="KW-1133">Transmembrane helix</keyword>
<dbReference type="PANTHER" id="PTHR39327">
    <property type="match status" value="1"/>
</dbReference>
<reference evidence="3 4" key="1">
    <citation type="submission" date="2023-10" db="EMBL/GenBank/DDBJ databases">
        <title>The complete genome sequence of Methanoculleus palmolei DSM 4273.</title>
        <authorList>
            <person name="Lai S.-J."/>
            <person name="You Y.-T."/>
            <person name="Chen S.-C."/>
        </authorList>
    </citation>
    <scope>NUCLEOTIDE SEQUENCE [LARGE SCALE GENOMIC DNA]</scope>
    <source>
        <strain evidence="3 4">DSM 4273</strain>
    </source>
</reference>
<feature type="region of interest" description="Disordered" evidence="1">
    <location>
        <begin position="40"/>
        <end position="74"/>
    </location>
</feature>
<name>A0ABD8A5T2_9EURY</name>
<keyword evidence="4" id="KW-1185">Reference proteome</keyword>
<organism evidence="3 4">
    <name type="scientific">Methanoculleus palmolei</name>
    <dbReference type="NCBI Taxonomy" id="72612"/>
    <lineage>
        <taxon>Archaea</taxon>
        <taxon>Methanobacteriati</taxon>
        <taxon>Methanobacteriota</taxon>
        <taxon>Stenosarchaea group</taxon>
        <taxon>Methanomicrobia</taxon>
        <taxon>Methanomicrobiales</taxon>
        <taxon>Methanomicrobiaceae</taxon>
        <taxon>Methanoculleus</taxon>
    </lineage>
</organism>
<dbReference type="InterPro" id="IPR010319">
    <property type="entry name" value="Transglutaminase-like_Cys_pept"/>
</dbReference>
<proteinExistence type="predicted"/>
<sequence length="562" mass="61324">MDLAFDESLFKKVIGVLVIAIAVVGVVAVLWFSGIGFPGQEQEPAPVTPDPYLPDPGTEEEPPEETPAGPKSYNWSYQGAGMTMDLYIPEDTYERFLSPAYGSGEDKPQRMAEYVVTDGDDGVVDAVADWFLATSRESGFGDSDTVSNVLAFVASLNYTTDAERLASADYSNYPVVTLAGQGGDSEDHAILAAAILDRMGYGVSLLYYPATHDRRTIIPEATALGLVTDGTIPGRLYWAVAEAPAGRFAYFPENGTYDGSLPASGDPASGWFSGEAVWQNATGSGTFEDVRYYPANRTFVAGAEVPGLHTVVVEDAVWNQPIIVSAAWAVNTTEKGVDRSAYDGMDPFFNGGDGLWLGHVLSRDDRLDAGTTVAGSQPLGEAPPFSANESLTAALRIPVSDPSPPLLTWLEPVRDYYTGTWYPAGISWTYDDKWRIHDNFLEMRDPLLQNREAYSLWGVTEVIAPVPWRVAYTVQNMDEDRSDKEMTPYSDVRFALYRIEDGAAVFDRTFGWQTVYGADMRKNEAVFGPGDYALAVFVRNCEVDVTVEYHGKPAETAYHGGI</sequence>
<gene>
    <name evidence="3" type="ORF">R6Y95_05370</name>
</gene>
<dbReference type="EMBL" id="CP137641">
    <property type="protein sequence ID" value="WOX54903.1"/>
    <property type="molecule type" value="Genomic_DNA"/>
</dbReference>
<evidence type="ECO:0000256" key="1">
    <source>
        <dbReference type="SAM" id="MobiDB-lite"/>
    </source>
</evidence>
<keyword evidence="2" id="KW-0472">Membrane</keyword>
<evidence type="ECO:0000256" key="2">
    <source>
        <dbReference type="SAM" id="Phobius"/>
    </source>
</evidence>
<dbReference type="Gene3D" id="3.10.620.30">
    <property type="match status" value="1"/>
</dbReference>
<protein>
    <recommendedName>
        <fullName evidence="5">Transglutaminase-like domain-containing protein</fullName>
    </recommendedName>
</protein>
<dbReference type="PANTHER" id="PTHR39327:SF1">
    <property type="entry name" value="BLR5470 PROTEIN"/>
    <property type="match status" value="1"/>
</dbReference>
<evidence type="ECO:0000313" key="3">
    <source>
        <dbReference type="EMBL" id="WOX54903.1"/>
    </source>
</evidence>
<feature type="transmembrane region" description="Helical" evidence="2">
    <location>
        <begin position="12"/>
        <end position="32"/>
    </location>
</feature>
<accession>A0ABD8A5T2</accession>
<dbReference type="Proteomes" id="UP001626603">
    <property type="component" value="Chromosome"/>
</dbReference>
<keyword evidence="2" id="KW-0812">Transmembrane</keyword>